<keyword evidence="6" id="KW-1185">Reference proteome</keyword>
<accession>A0A1U7NBW8</accession>
<dbReference type="NCBIfam" id="NF033545">
    <property type="entry name" value="transpos_IS630"/>
    <property type="match status" value="1"/>
</dbReference>
<dbReference type="GO" id="GO:0003676">
    <property type="term" value="F:nucleic acid binding"/>
    <property type="evidence" value="ECO:0007669"/>
    <property type="project" value="InterPro"/>
</dbReference>
<dbReference type="EMBL" id="MKZS01000001">
    <property type="protein sequence ID" value="OLT63314.1"/>
    <property type="molecule type" value="Genomic_DNA"/>
</dbReference>
<protein>
    <recommendedName>
        <fullName evidence="1">Tc1-like transposase DDE domain-containing protein</fullName>
    </recommendedName>
</protein>
<sequence length="174" mass="20814">MELWAMDEHRVGLKPMVRRLWVPWWETPIAKVQWRYEWVWVWGFVHPASGQTYWWLLPRVNIQLFNQVLADFAQHFSLGQNKHVILTVDQAGWHTGQDIVLPEGLHLEFLPPYSPELQPAERLWSILDEPIANRTFENIFELEQLLCNRCCVLLKQPELIRGLTHFHWWQDAKA</sequence>
<evidence type="ECO:0000313" key="6">
    <source>
        <dbReference type="Proteomes" id="UP000186657"/>
    </source>
</evidence>
<evidence type="ECO:0000313" key="2">
    <source>
        <dbReference type="EMBL" id="OLT63078.1"/>
    </source>
</evidence>
<evidence type="ECO:0000313" key="4">
    <source>
        <dbReference type="EMBL" id="OLT63438.1"/>
    </source>
</evidence>
<dbReference type="InterPro" id="IPR036397">
    <property type="entry name" value="RNaseH_sf"/>
</dbReference>
<dbReference type="AlphaFoldDB" id="A0A1U7NBW8"/>
<reference evidence="4 6" key="1">
    <citation type="submission" date="2016-10" db="EMBL/GenBank/DDBJ databases">
        <title>Comparative genomics uncovers the prolific and rare metabolic potential of the cyanobacterial genus Moorea.</title>
        <authorList>
            <person name="Leao T."/>
            <person name="Castelao G."/>
            <person name="Korobeynikov A."/>
            <person name="Monroe E.A."/>
            <person name="Podell S."/>
            <person name="Glukhov E."/>
            <person name="Allen E."/>
            <person name="Gerwick W.H."/>
            <person name="Gerwick L."/>
        </authorList>
    </citation>
    <scope>NUCLEOTIDE SEQUENCE [LARGE SCALE GENOMIC DNA]</scope>
    <source>
        <strain evidence="4 6">PNG5-198</strain>
    </source>
</reference>
<evidence type="ECO:0000313" key="5">
    <source>
        <dbReference type="EMBL" id="OLT63522.1"/>
    </source>
</evidence>
<dbReference type="EMBL" id="MKZS01000001">
    <property type="protein sequence ID" value="OLT63078.1"/>
    <property type="molecule type" value="Genomic_DNA"/>
</dbReference>
<dbReference type="InterPro" id="IPR038717">
    <property type="entry name" value="Tc1-like_DDE_dom"/>
</dbReference>
<comment type="caution">
    <text evidence="4">The sequence shown here is derived from an EMBL/GenBank/DDBJ whole genome shotgun (WGS) entry which is preliminary data.</text>
</comment>
<feature type="domain" description="Tc1-like transposase DDE" evidence="1">
    <location>
        <begin position="3"/>
        <end position="142"/>
    </location>
</feature>
<evidence type="ECO:0000313" key="3">
    <source>
        <dbReference type="EMBL" id="OLT63314.1"/>
    </source>
</evidence>
<dbReference type="Pfam" id="PF13358">
    <property type="entry name" value="DDE_3"/>
    <property type="match status" value="1"/>
</dbReference>
<dbReference type="EMBL" id="MKZS01000001">
    <property type="protein sequence ID" value="OLT63438.1"/>
    <property type="molecule type" value="Genomic_DNA"/>
</dbReference>
<dbReference type="SUPFAM" id="SSF53098">
    <property type="entry name" value="Ribonuclease H-like"/>
    <property type="match status" value="1"/>
</dbReference>
<gene>
    <name evidence="2" type="ORF">BJP37_03440</name>
    <name evidence="3" type="ORF">BJP37_15590</name>
    <name evidence="4" type="ORF">BJP37_22340</name>
    <name evidence="5" type="ORF">BJP37_27105</name>
</gene>
<dbReference type="Proteomes" id="UP000186657">
    <property type="component" value="Unassembled WGS sequence"/>
</dbReference>
<dbReference type="InterPro" id="IPR047655">
    <property type="entry name" value="Transpos_IS630-like"/>
</dbReference>
<organism evidence="4 6">
    <name type="scientific">Moorena bouillonii PNG</name>
    <dbReference type="NCBI Taxonomy" id="568701"/>
    <lineage>
        <taxon>Bacteria</taxon>
        <taxon>Bacillati</taxon>
        <taxon>Cyanobacteriota</taxon>
        <taxon>Cyanophyceae</taxon>
        <taxon>Coleofasciculales</taxon>
        <taxon>Coleofasciculaceae</taxon>
        <taxon>Moorena</taxon>
    </lineage>
</organism>
<evidence type="ECO:0000259" key="1">
    <source>
        <dbReference type="Pfam" id="PF13358"/>
    </source>
</evidence>
<name>A0A1U7NBW8_9CYAN</name>
<proteinExistence type="predicted"/>
<dbReference type="Gene3D" id="3.30.420.10">
    <property type="entry name" value="Ribonuclease H-like superfamily/Ribonuclease H"/>
    <property type="match status" value="1"/>
</dbReference>
<dbReference type="EMBL" id="MKZS01000001">
    <property type="protein sequence ID" value="OLT63522.1"/>
    <property type="molecule type" value="Genomic_DNA"/>
</dbReference>
<dbReference type="InterPro" id="IPR012337">
    <property type="entry name" value="RNaseH-like_sf"/>
</dbReference>